<name>A0A6J7GJS1_9ZZZZ</name>
<evidence type="ECO:0000313" key="3">
    <source>
        <dbReference type="EMBL" id="CAB4907334.1"/>
    </source>
</evidence>
<protein>
    <submittedName>
        <fullName evidence="3">Unannotated protein</fullName>
    </submittedName>
</protein>
<keyword evidence="1" id="KW-1133">Transmembrane helix</keyword>
<evidence type="ECO:0000259" key="2">
    <source>
        <dbReference type="Pfam" id="PF12773"/>
    </source>
</evidence>
<reference evidence="3" key="1">
    <citation type="submission" date="2020-05" db="EMBL/GenBank/DDBJ databases">
        <authorList>
            <person name="Chiriac C."/>
            <person name="Salcher M."/>
            <person name="Ghai R."/>
            <person name="Kavagutti S V."/>
        </authorList>
    </citation>
    <scope>NUCLEOTIDE SEQUENCE</scope>
</reference>
<keyword evidence="1" id="KW-0812">Transmembrane</keyword>
<feature type="transmembrane region" description="Helical" evidence="1">
    <location>
        <begin position="50"/>
        <end position="72"/>
    </location>
</feature>
<dbReference type="Pfam" id="PF12773">
    <property type="entry name" value="DZR"/>
    <property type="match status" value="1"/>
</dbReference>
<keyword evidence="1" id="KW-0472">Membrane</keyword>
<sequence>MPDLLAVFGIDNSTLDVVVKLLVLFVVLIWLALVYYTWADARRRITDPVLIGTATVAALVLPFAGTVIYMVVRPPEYLDDVRERELEMQAAEARLLQSGVLLCPHCEYQVQKDFLRCPSCLKKLRDQCTGCARPLDPEWRICPYCETEIPGRTPRRRRRGRAETPATEQQA</sequence>
<dbReference type="AlphaFoldDB" id="A0A6J7GJS1"/>
<proteinExistence type="predicted"/>
<feature type="transmembrane region" description="Helical" evidence="1">
    <location>
        <begin position="17"/>
        <end position="38"/>
    </location>
</feature>
<organism evidence="3">
    <name type="scientific">freshwater metagenome</name>
    <dbReference type="NCBI Taxonomy" id="449393"/>
    <lineage>
        <taxon>unclassified sequences</taxon>
        <taxon>metagenomes</taxon>
        <taxon>ecological metagenomes</taxon>
    </lineage>
</organism>
<dbReference type="InterPro" id="IPR025874">
    <property type="entry name" value="DZR"/>
</dbReference>
<evidence type="ECO:0000256" key="1">
    <source>
        <dbReference type="SAM" id="Phobius"/>
    </source>
</evidence>
<accession>A0A6J7GJS1</accession>
<feature type="domain" description="DZANK-type" evidence="2">
    <location>
        <begin position="103"/>
        <end position="146"/>
    </location>
</feature>
<gene>
    <name evidence="3" type="ORF">UFOPK3564_00983</name>
</gene>
<dbReference type="EMBL" id="CAFBMK010000040">
    <property type="protein sequence ID" value="CAB4907334.1"/>
    <property type="molecule type" value="Genomic_DNA"/>
</dbReference>